<dbReference type="OrthoDB" id="5430620at2759"/>
<evidence type="ECO:0000313" key="3">
    <source>
        <dbReference type="Proteomes" id="UP000254866"/>
    </source>
</evidence>
<keyword evidence="3" id="KW-1185">Reference proteome</keyword>
<evidence type="ECO:0000256" key="1">
    <source>
        <dbReference type="SAM" id="SignalP"/>
    </source>
</evidence>
<dbReference type="AlphaFoldDB" id="A0A370T9C7"/>
<dbReference type="RefSeq" id="XP_031864767.1">
    <property type="nucleotide sequence ID" value="XM_032019060.1"/>
</dbReference>
<organism evidence="2 3">
    <name type="scientific">Venustampulla echinocandica</name>
    <dbReference type="NCBI Taxonomy" id="2656787"/>
    <lineage>
        <taxon>Eukaryota</taxon>
        <taxon>Fungi</taxon>
        <taxon>Dikarya</taxon>
        <taxon>Ascomycota</taxon>
        <taxon>Pezizomycotina</taxon>
        <taxon>Leotiomycetes</taxon>
        <taxon>Helotiales</taxon>
        <taxon>Pleuroascaceae</taxon>
        <taxon>Venustampulla</taxon>
    </lineage>
</organism>
<gene>
    <name evidence="2" type="ORF">BP5553_10437</name>
</gene>
<feature type="chain" id="PRO_5017034375" evidence="1">
    <location>
        <begin position="19"/>
        <end position="207"/>
    </location>
</feature>
<evidence type="ECO:0000313" key="2">
    <source>
        <dbReference type="EMBL" id="RDL30159.1"/>
    </source>
</evidence>
<sequence length="207" mass="22063">MLSNALVPFAVLLALSSAAPSPVDVPVHTIPQSRDDYHIYPTVKLDGSPLDKALINANNGELYIGKPTTAECQEAYPCDTLSNATAIIVSNNGAGAAMDVYVPGGQILYVRKTGELGYTAAHAQNVPSDATQKGFMRVEFFPSDKSAYAAVIFHGEAFLACPLGEEGVYRVHAFADSRTDCTKIEIQAVDSGSEPHAYQYTAPYTVS</sequence>
<accession>A0A370T9C7</accession>
<dbReference type="Proteomes" id="UP000254866">
    <property type="component" value="Unassembled WGS sequence"/>
</dbReference>
<dbReference type="GeneID" id="43603286"/>
<dbReference type="PANTHER" id="PTHR42047:SF1">
    <property type="entry name" value="PROTEIN, PUTATIVE (AFU_ORTHOLOGUE AFUA_6G03560)-RELATED"/>
    <property type="match status" value="1"/>
</dbReference>
<feature type="signal peptide" evidence="1">
    <location>
        <begin position="1"/>
        <end position="18"/>
    </location>
</feature>
<dbReference type="EMBL" id="NPIC01000016">
    <property type="protein sequence ID" value="RDL30159.1"/>
    <property type="molecule type" value="Genomic_DNA"/>
</dbReference>
<name>A0A370T9C7_9HELO</name>
<proteinExistence type="predicted"/>
<comment type="caution">
    <text evidence="2">The sequence shown here is derived from an EMBL/GenBank/DDBJ whole genome shotgun (WGS) entry which is preliminary data.</text>
</comment>
<dbReference type="InterPro" id="IPR052820">
    <property type="entry name" value="PhiA_domain"/>
</dbReference>
<protein>
    <submittedName>
        <fullName evidence="2">Uncharacterized protein</fullName>
    </submittedName>
</protein>
<dbReference type="PANTHER" id="PTHR42047">
    <property type="entry name" value="PROTEIN, PUTATIVE (AFU_ORTHOLOGUE AFUA_6G03560)-RELATED"/>
    <property type="match status" value="1"/>
</dbReference>
<reference evidence="2 3" key="1">
    <citation type="journal article" date="2018" name="IMA Fungus">
        <title>IMA Genome-F 9: Draft genome sequence of Annulohypoxylon stygium, Aspergillus mulundensis, Berkeleyomyces basicola (syn. Thielaviopsis basicola), Ceratocystis smalleyi, two Cercospora beticola strains, Coleophoma cylindrospora, Fusarium fracticaudum, Phialophora cf. hyalina, and Morchella septimelata.</title>
        <authorList>
            <person name="Wingfield B.D."/>
            <person name="Bills G.F."/>
            <person name="Dong Y."/>
            <person name="Huang W."/>
            <person name="Nel W.J."/>
            <person name="Swalarsk-Parry B.S."/>
            <person name="Vaghefi N."/>
            <person name="Wilken P.M."/>
            <person name="An Z."/>
            <person name="de Beer Z.W."/>
            <person name="De Vos L."/>
            <person name="Chen L."/>
            <person name="Duong T.A."/>
            <person name="Gao Y."/>
            <person name="Hammerbacher A."/>
            <person name="Kikkert J.R."/>
            <person name="Li Y."/>
            <person name="Li H."/>
            <person name="Li K."/>
            <person name="Li Q."/>
            <person name="Liu X."/>
            <person name="Ma X."/>
            <person name="Naidoo K."/>
            <person name="Pethybridge S.J."/>
            <person name="Sun J."/>
            <person name="Steenkamp E.T."/>
            <person name="van der Nest M.A."/>
            <person name="van Wyk S."/>
            <person name="Wingfield M.J."/>
            <person name="Xiong C."/>
            <person name="Yue Q."/>
            <person name="Zhang X."/>
        </authorList>
    </citation>
    <scope>NUCLEOTIDE SEQUENCE [LARGE SCALE GENOMIC DNA]</scope>
    <source>
        <strain evidence="2 3">BP 5553</strain>
    </source>
</reference>
<keyword evidence="1" id="KW-0732">Signal</keyword>